<accession>A0A8S5VHD4</accession>
<proteinExistence type="predicted"/>
<organism evidence="1">
    <name type="scientific">Siphoviridae sp. ctNxi14</name>
    <dbReference type="NCBI Taxonomy" id="2825475"/>
    <lineage>
        <taxon>Viruses</taxon>
        <taxon>Duplodnaviria</taxon>
        <taxon>Heunggongvirae</taxon>
        <taxon>Uroviricota</taxon>
        <taxon>Caudoviricetes</taxon>
    </lineage>
</organism>
<sequence>MTAFCFCQLHEKACFKAFLMLDDNFIGLITKTRHRRSQTALR</sequence>
<evidence type="ECO:0000313" key="1">
    <source>
        <dbReference type="EMBL" id="DAG06173.1"/>
    </source>
</evidence>
<reference evidence="1" key="1">
    <citation type="journal article" date="2021" name="Proc. Natl. Acad. Sci. U.S.A.">
        <title>A Catalog of Tens of Thousands of Viruses from Human Metagenomes Reveals Hidden Associations with Chronic Diseases.</title>
        <authorList>
            <person name="Tisza M.J."/>
            <person name="Buck C.B."/>
        </authorList>
    </citation>
    <scope>NUCLEOTIDE SEQUENCE</scope>
    <source>
        <strain evidence="1">CtNxi14</strain>
    </source>
</reference>
<protein>
    <submittedName>
        <fullName evidence="1">Uncharacterized protein</fullName>
    </submittedName>
</protein>
<name>A0A8S5VHD4_9CAUD</name>
<dbReference type="EMBL" id="BK016266">
    <property type="protein sequence ID" value="DAG06173.1"/>
    <property type="molecule type" value="Genomic_DNA"/>
</dbReference>